<feature type="transmembrane region" description="Helical" evidence="6">
    <location>
        <begin position="317"/>
        <end position="336"/>
    </location>
</feature>
<keyword evidence="6" id="KW-0472">Membrane</keyword>
<evidence type="ECO:0000256" key="1">
    <source>
        <dbReference type="ARBA" id="ARBA00023015"/>
    </source>
</evidence>
<dbReference type="SUPFAM" id="SSF46689">
    <property type="entry name" value="Homeodomain-like"/>
    <property type="match status" value="1"/>
</dbReference>
<keyword evidence="6" id="KW-0812">Transmembrane</keyword>
<evidence type="ECO:0000259" key="7">
    <source>
        <dbReference type="PROSITE" id="PS01124"/>
    </source>
</evidence>
<evidence type="ECO:0000313" key="9">
    <source>
        <dbReference type="Proteomes" id="UP000825483"/>
    </source>
</evidence>
<name>A0A9R1CXK7_9BACT</name>
<feature type="repeat" description="TPR" evidence="4">
    <location>
        <begin position="41"/>
        <end position="74"/>
    </location>
</feature>
<dbReference type="AlphaFoldDB" id="A0A9R1CXK7"/>
<keyword evidence="6" id="KW-1133">Transmembrane helix</keyword>
<feature type="region of interest" description="Disordered" evidence="5">
    <location>
        <begin position="393"/>
        <end position="448"/>
    </location>
</feature>
<keyword evidence="9" id="KW-1185">Reference proteome</keyword>
<dbReference type="Gene3D" id="1.25.40.10">
    <property type="entry name" value="Tetratricopeptide repeat domain"/>
    <property type="match status" value="2"/>
</dbReference>
<evidence type="ECO:0000256" key="4">
    <source>
        <dbReference type="PROSITE-ProRule" id="PRU00339"/>
    </source>
</evidence>
<evidence type="ECO:0000256" key="5">
    <source>
        <dbReference type="SAM" id="MobiDB-lite"/>
    </source>
</evidence>
<dbReference type="Pfam" id="PF12833">
    <property type="entry name" value="HTH_18"/>
    <property type="match status" value="1"/>
</dbReference>
<dbReference type="Gene3D" id="1.10.10.60">
    <property type="entry name" value="Homeodomain-like"/>
    <property type="match status" value="2"/>
</dbReference>
<evidence type="ECO:0000256" key="2">
    <source>
        <dbReference type="ARBA" id="ARBA00023125"/>
    </source>
</evidence>
<proteinExistence type="predicted"/>
<evidence type="ECO:0000256" key="3">
    <source>
        <dbReference type="ARBA" id="ARBA00023163"/>
    </source>
</evidence>
<dbReference type="SUPFAM" id="SSF48452">
    <property type="entry name" value="TPR-like"/>
    <property type="match status" value="2"/>
</dbReference>
<dbReference type="EMBL" id="BPUB01000001">
    <property type="protein sequence ID" value="GJG58083.1"/>
    <property type="molecule type" value="Genomic_DNA"/>
</dbReference>
<feature type="compositionally biased region" description="Basic and acidic residues" evidence="5">
    <location>
        <begin position="409"/>
        <end position="448"/>
    </location>
</feature>
<keyword evidence="4" id="KW-0802">TPR repeat</keyword>
<feature type="domain" description="HTH araC/xylS-type" evidence="7">
    <location>
        <begin position="459"/>
        <end position="568"/>
    </location>
</feature>
<dbReference type="GO" id="GO:0043565">
    <property type="term" value="F:sequence-specific DNA binding"/>
    <property type="evidence" value="ECO:0007669"/>
    <property type="project" value="InterPro"/>
</dbReference>
<sequence length="575" mass="65730">MSDKAILAEGERMMDNGNEDGALLRFELLIGRAQQDKQLYAKSLHDAGLVYYNRAAYTKAMEYYMKSLDICEQMRLTKETAYLYKDIANVYSMCHDYAQSSRLYKTTLTMARKIGDRSLANNILSNLVFAYQPSTPISQYRAWYNELRSHPDSRPRYPQDVLLVGGTIYGYEKNFTAAINEFRKAVAMAKSRHLTLINLVSANASLADAFEDNGQLDSAIYYQNLNLKIAEENKIITLKINALQSLSNIYQSIDRAKALNFKAEYLQLNDSIFGVNALNEIQSTYFYHEMNKKVSTIDNLSRTNEANMKRISMQQKWIITLVFFTLLFLVLLVIIFRQNRKLDSAYKYLFEKSQRTIFLKQKAVRGQHTAGKTEKADERAGKNVVVEPAAVSATTEKIRPSATDSATTEVKRADDDVQKRVNTEKTAEDRENTYNPDTAKDDTLTDEKGKAILTEDQKKDIMTVLTDIMENREDFCEPDFSIDTLASIANTNTRYVSQVINEVYGENFRTFLNSYRIQKAMERMNDSVNYGNYTIKAIAQSVGYKSQANFINVFTKTTGLKPSTYMKLLKDQQEA</sequence>
<dbReference type="PROSITE" id="PS50005">
    <property type="entry name" value="TPR"/>
    <property type="match status" value="1"/>
</dbReference>
<comment type="caution">
    <text evidence="8">The sequence shown here is derived from an EMBL/GenBank/DDBJ whole genome shotgun (WGS) entry which is preliminary data.</text>
</comment>
<dbReference type="InterPro" id="IPR018060">
    <property type="entry name" value="HTH_AraC"/>
</dbReference>
<evidence type="ECO:0000313" key="8">
    <source>
        <dbReference type="EMBL" id="GJG58083.1"/>
    </source>
</evidence>
<dbReference type="InterPro" id="IPR011990">
    <property type="entry name" value="TPR-like_helical_dom_sf"/>
</dbReference>
<dbReference type="SMART" id="SM00342">
    <property type="entry name" value="HTH_ARAC"/>
    <property type="match status" value="1"/>
</dbReference>
<dbReference type="GO" id="GO:0003700">
    <property type="term" value="F:DNA-binding transcription factor activity"/>
    <property type="evidence" value="ECO:0007669"/>
    <property type="project" value="InterPro"/>
</dbReference>
<dbReference type="PANTHER" id="PTHR43280:SF28">
    <property type="entry name" value="HTH-TYPE TRANSCRIPTIONAL ACTIVATOR RHAS"/>
    <property type="match status" value="1"/>
</dbReference>
<protein>
    <recommendedName>
        <fullName evidence="7">HTH araC/xylS-type domain-containing protein</fullName>
    </recommendedName>
</protein>
<dbReference type="SMART" id="SM00028">
    <property type="entry name" value="TPR"/>
    <property type="match status" value="3"/>
</dbReference>
<dbReference type="Proteomes" id="UP000825483">
    <property type="component" value="Unassembled WGS sequence"/>
</dbReference>
<keyword evidence="3" id="KW-0804">Transcription</keyword>
<keyword evidence="2" id="KW-0238">DNA-binding</keyword>
<dbReference type="PANTHER" id="PTHR43280">
    <property type="entry name" value="ARAC-FAMILY TRANSCRIPTIONAL REGULATOR"/>
    <property type="match status" value="1"/>
</dbReference>
<organism evidence="8 9">
    <name type="scientific">Prevotella lacticifex</name>
    <dbReference type="NCBI Taxonomy" id="2854755"/>
    <lineage>
        <taxon>Bacteria</taxon>
        <taxon>Pseudomonadati</taxon>
        <taxon>Bacteroidota</taxon>
        <taxon>Bacteroidia</taxon>
        <taxon>Bacteroidales</taxon>
        <taxon>Prevotellaceae</taxon>
        <taxon>Prevotella</taxon>
    </lineage>
</organism>
<gene>
    <name evidence="8" type="ORF">PRLR5076_09340</name>
</gene>
<dbReference type="InterPro" id="IPR019734">
    <property type="entry name" value="TPR_rpt"/>
</dbReference>
<reference evidence="8" key="1">
    <citation type="journal article" date="2022" name="Int. J. Syst. Evol. Microbiol.">
        <title>Prevotella lacticifex sp. nov., isolated from the rumen of cows.</title>
        <authorList>
            <person name="Shinkai T."/>
            <person name="Ikeyama N."/>
            <person name="Kumagai M."/>
            <person name="Ohmori H."/>
            <person name="Sakamoto M."/>
            <person name="Ohkuma M."/>
            <person name="Mitsumori M."/>
        </authorList>
    </citation>
    <scope>NUCLEOTIDE SEQUENCE</scope>
    <source>
        <strain evidence="8">R5076</strain>
    </source>
</reference>
<dbReference type="InterPro" id="IPR009057">
    <property type="entry name" value="Homeodomain-like_sf"/>
</dbReference>
<evidence type="ECO:0000256" key="6">
    <source>
        <dbReference type="SAM" id="Phobius"/>
    </source>
</evidence>
<dbReference type="PROSITE" id="PS01124">
    <property type="entry name" value="HTH_ARAC_FAMILY_2"/>
    <property type="match status" value="1"/>
</dbReference>
<keyword evidence="1" id="KW-0805">Transcription regulation</keyword>
<accession>A0A9R1CXK7</accession>